<dbReference type="EMBL" id="LAZR01013711">
    <property type="protein sequence ID" value="KKM20700.1"/>
    <property type="molecule type" value="Genomic_DNA"/>
</dbReference>
<proteinExistence type="predicted"/>
<accession>A0A0F9KYV7</accession>
<protein>
    <recommendedName>
        <fullName evidence="2">TRASH domain-containing protein</fullName>
    </recommendedName>
</protein>
<gene>
    <name evidence="1" type="ORF">LCGC14_1642840</name>
</gene>
<comment type="caution">
    <text evidence="1">The sequence shown here is derived from an EMBL/GenBank/DDBJ whole genome shotgun (WGS) entry which is preliminary data.</text>
</comment>
<name>A0A0F9KYV7_9ZZZZ</name>
<evidence type="ECO:0008006" key="2">
    <source>
        <dbReference type="Google" id="ProtNLM"/>
    </source>
</evidence>
<evidence type="ECO:0000313" key="1">
    <source>
        <dbReference type="EMBL" id="KKM20700.1"/>
    </source>
</evidence>
<organism evidence="1">
    <name type="scientific">marine sediment metagenome</name>
    <dbReference type="NCBI Taxonomy" id="412755"/>
    <lineage>
        <taxon>unclassified sequences</taxon>
        <taxon>metagenomes</taxon>
        <taxon>ecological metagenomes</taxon>
    </lineage>
</organism>
<dbReference type="AlphaFoldDB" id="A0A0F9KYV7"/>
<sequence length="58" mass="6961">MKVKYIPKEKVTKACTFCGEEFDTPRDRQRFCSEECRKEFIRQINTFGKCPHCKKDLL</sequence>
<reference evidence="1" key="1">
    <citation type="journal article" date="2015" name="Nature">
        <title>Complex archaea that bridge the gap between prokaryotes and eukaryotes.</title>
        <authorList>
            <person name="Spang A."/>
            <person name="Saw J.H."/>
            <person name="Jorgensen S.L."/>
            <person name="Zaremba-Niedzwiedzka K."/>
            <person name="Martijn J."/>
            <person name="Lind A.E."/>
            <person name="van Eijk R."/>
            <person name="Schleper C."/>
            <person name="Guy L."/>
            <person name="Ettema T.J."/>
        </authorList>
    </citation>
    <scope>NUCLEOTIDE SEQUENCE</scope>
</reference>